<accession>A0A941EUZ9</accession>
<dbReference type="Proteomes" id="UP000675781">
    <property type="component" value="Unassembled WGS sequence"/>
</dbReference>
<feature type="region of interest" description="Disordered" evidence="1">
    <location>
        <begin position="161"/>
        <end position="188"/>
    </location>
</feature>
<feature type="compositionally biased region" description="Polar residues" evidence="1">
    <location>
        <begin position="161"/>
        <end position="173"/>
    </location>
</feature>
<name>A0A941EUZ9_9ACTN</name>
<evidence type="ECO:0000313" key="3">
    <source>
        <dbReference type="Proteomes" id="UP000675781"/>
    </source>
</evidence>
<dbReference type="SUPFAM" id="SSF140453">
    <property type="entry name" value="EsxAB dimer-like"/>
    <property type="match status" value="1"/>
</dbReference>
<sequence>MGGFNQQSVNSNGGVAWAKEVAATMDTSALDDQIQGYQQAAAQLQQVQATLQNVKNNLASSWAGDAADQAQGSFQSSIDQAVQAHDTIQAVVPPLQNAKAAQVEFVNTMQSIQGEKSVPSNSLSDEASHYFFGTPLPSQVAETHNATVRTETANALNKLSSSYEQSASEMNLATSGGPTDPGTGGGTYTPPVVTGGSGDGSASGYSENVGGGETFKAGYVATPGSGSTTTSTIGNPPPGTVTSSSTQTPVPVPVPTETDPFPVENEPGSDTPVGGGAGLITDEPIESGGGESTLGGPVEEEGGSGFNSKAGVFDENGFSDGELTGGRGTGTRVGSMSGDAENERYGSRGGVFGEGEGESSESMGGMGGRGGMGGGSEDEELSSSKYSRGRYFDGDLEESERSSLSPVRSAFENATDSDGNKVDMMGGRRGAAGEEEEEERGKRPKYLTEDEFWGNAQRVVPPVIQ</sequence>
<dbReference type="Gene3D" id="1.10.287.1060">
    <property type="entry name" value="ESAT-6-like"/>
    <property type="match status" value="1"/>
</dbReference>
<feature type="region of interest" description="Disordered" evidence="1">
    <location>
        <begin position="225"/>
        <end position="250"/>
    </location>
</feature>
<dbReference type="AlphaFoldDB" id="A0A941EUZ9"/>
<proteinExistence type="predicted"/>
<feature type="region of interest" description="Disordered" evidence="1">
    <location>
        <begin position="268"/>
        <end position="295"/>
    </location>
</feature>
<feature type="compositionally biased region" description="Polar residues" evidence="1">
    <location>
        <begin position="402"/>
        <end position="417"/>
    </location>
</feature>
<feature type="region of interest" description="Disordered" evidence="1">
    <location>
        <begin position="318"/>
        <end position="445"/>
    </location>
</feature>
<comment type="caution">
    <text evidence="2">The sequence shown here is derived from an EMBL/GenBank/DDBJ whole genome shotgun (WGS) entry which is preliminary data.</text>
</comment>
<keyword evidence="3" id="KW-1185">Reference proteome</keyword>
<dbReference type="RefSeq" id="WP_212531357.1">
    <property type="nucleotide sequence ID" value="NZ_JAGSOG010000167.1"/>
</dbReference>
<evidence type="ECO:0000256" key="1">
    <source>
        <dbReference type="SAM" id="MobiDB-lite"/>
    </source>
</evidence>
<protein>
    <recommendedName>
        <fullName evidence="4">WXG100 family type VII secretion target</fullName>
    </recommendedName>
</protein>
<gene>
    <name evidence="2" type="ORF">KDL01_26655</name>
</gene>
<dbReference type="EMBL" id="JAGSOG010000167">
    <property type="protein sequence ID" value="MBR7836887.1"/>
    <property type="molecule type" value="Genomic_DNA"/>
</dbReference>
<reference evidence="2" key="1">
    <citation type="submission" date="2021-04" db="EMBL/GenBank/DDBJ databases">
        <title>Genome based classification of Actinospica acidithermotolerans sp. nov., an actinobacterium isolated from an Indonesian hot spring.</title>
        <authorList>
            <person name="Kusuma A.B."/>
            <person name="Putra K.E."/>
            <person name="Nafisah S."/>
            <person name="Loh J."/>
            <person name="Nouioui I."/>
            <person name="Goodfellow M."/>
        </authorList>
    </citation>
    <scope>NUCLEOTIDE SEQUENCE</scope>
    <source>
        <strain evidence="2">CSCA 57</strain>
    </source>
</reference>
<evidence type="ECO:0000313" key="2">
    <source>
        <dbReference type="EMBL" id="MBR7836887.1"/>
    </source>
</evidence>
<evidence type="ECO:0008006" key="4">
    <source>
        <dbReference type="Google" id="ProtNLM"/>
    </source>
</evidence>
<organism evidence="2 3">
    <name type="scientific">Actinospica durhamensis</name>
    <dbReference type="NCBI Taxonomy" id="1508375"/>
    <lineage>
        <taxon>Bacteria</taxon>
        <taxon>Bacillati</taxon>
        <taxon>Actinomycetota</taxon>
        <taxon>Actinomycetes</taxon>
        <taxon>Catenulisporales</taxon>
        <taxon>Actinospicaceae</taxon>
        <taxon>Actinospica</taxon>
    </lineage>
</organism>
<dbReference type="InterPro" id="IPR036689">
    <property type="entry name" value="ESAT-6-like_sf"/>
</dbReference>
<feature type="compositionally biased region" description="Gly residues" evidence="1">
    <location>
        <begin position="364"/>
        <end position="375"/>
    </location>
</feature>